<name>F0YSA0_AURAN</name>
<dbReference type="GeneID" id="20227383"/>
<keyword evidence="2" id="KW-1185">Reference proteome</keyword>
<protein>
    <submittedName>
        <fullName evidence="1">Uncharacterized protein</fullName>
    </submittedName>
</protein>
<evidence type="ECO:0000313" key="2">
    <source>
        <dbReference type="Proteomes" id="UP000002729"/>
    </source>
</evidence>
<evidence type="ECO:0000313" key="1">
    <source>
        <dbReference type="EMBL" id="EGB02009.1"/>
    </source>
</evidence>
<dbReference type="RefSeq" id="XP_009043292.1">
    <property type="nucleotide sequence ID" value="XM_009045044.1"/>
</dbReference>
<accession>F0YSA0</accession>
<feature type="non-terminal residue" evidence="1">
    <location>
        <position position="130"/>
    </location>
</feature>
<dbReference type="KEGG" id="aaf:AURANDRAFT_69283"/>
<dbReference type="InParanoid" id="F0YSA0"/>
<organism evidence="2">
    <name type="scientific">Aureococcus anophagefferens</name>
    <name type="common">Harmful bloom alga</name>
    <dbReference type="NCBI Taxonomy" id="44056"/>
    <lineage>
        <taxon>Eukaryota</taxon>
        <taxon>Sar</taxon>
        <taxon>Stramenopiles</taxon>
        <taxon>Ochrophyta</taxon>
        <taxon>Pelagophyceae</taxon>
        <taxon>Pelagomonadales</taxon>
        <taxon>Pelagomonadaceae</taxon>
        <taxon>Aureococcus</taxon>
    </lineage>
</organism>
<sequence length="130" mass="13757">AAAGRARRRPAVGAARFARRACGAALAAWAARARRSAALGRFLAAGAGPAALRARSRRRRLARGLGAWRRRWEALHRGAAPALGRWWKARVADVEGPAAAADVAAAFRRLRHVAPASRGALRTWRAAAAA</sequence>
<reference evidence="1 2" key="1">
    <citation type="journal article" date="2011" name="Proc. Natl. Acad. Sci. U.S.A.">
        <title>Niche of harmful alga Aureococcus anophagefferens revealed through ecogenomics.</title>
        <authorList>
            <person name="Gobler C.J."/>
            <person name="Berry D.L."/>
            <person name="Dyhrman S.T."/>
            <person name="Wilhelm S.W."/>
            <person name="Salamov A."/>
            <person name="Lobanov A.V."/>
            <person name="Zhang Y."/>
            <person name="Collier J.L."/>
            <person name="Wurch L.L."/>
            <person name="Kustka A.B."/>
            <person name="Dill B.D."/>
            <person name="Shah M."/>
            <person name="VerBerkmoes N.C."/>
            <person name="Kuo A."/>
            <person name="Terry A."/>
            <person name="Pangilinan J."/>
            <person name="Lindquist E.A."/>
            <person name="Lucas S."/>
            <person name="Paulsen I.T."/>
            <person name="Hattenrath-Lehmann T.K."/>
            <person name="Talmage S.C."/>
            <person name="Walker E.A."/>
            <person name="Koch F."/>
            <person name="Burson A.M."/>
            <person name="Marcoval M.A."/>
            <person name="Tang Y.Z."/>
            <person name="Lecleir G.R."/>
            <person name="Coyne K.J."/>
            <person name="Berg G.M."/>
            <person name="Bertrand E.M."/>
            <person name="Saito M.A."/>
            <person name="Gladyshev V.N."/>
            <person name="Grigoriev I.V."/>
        </authorList>
    </citation>
    <scope>NUCLEOTIDE SEQUENCE [LARGE SCALE GENOMIC DNA]</scope>
    <source>
        <strain evidence="2">CCMP 1984</strain>
    </source>
</reference>
<dbReference type="Proteomes" id="UP000002729">
    <property type="component" value="Unassembled WGS sequence"/>
</dbReference>
<dbReference type="EMBL" id="GL833902">
    <property type="protein sequence ID" value="EGB02009.1"/>
    <property type="molecule type" value="Genomic_DNA"/>
</dbReference>
<feature type="non-terminal residue" evidence="1">
    <location>
        <position position="1"/>
    </location>
</feature>
<proteinExistence type="predicted"/>
<gene>
    <name evidence="1" type="ORF">AURANDRAFT_69283</name>
</gene>
<dbReference type="AlphaFoldDB" id="F0YSA0"/>